<organism evidence="3 4">
    <name type="scientific">Stylosanthes scabra</name>
    <dbReference type="NCBI Taxonomy" id="79078"/>
    <lineage>
        <taxon>Eukaryota</taxon>
        <taxon>Viridiplantae</taxon>
        <taxon>Streptophyta</taxon>
        <taxon>Embryophyta</taxon>
        <taxon>Tracheophyta</taxon>
        <taxon>Spermatophyta</taxon>
        <taxon>Magnoliopsida</taxon>
        <taxon>eudicotyledons</taxon>
        <taxon>Gunneridae</taxon>
        <taxon>Pentapetalae</taxon>
        <taxon>rosids</taxon>
        <taxon>fabids</taxon>
        <taxon>Fabales</taxon>
        <taxon>Fabaceae</taxon>
        <taxon>Papilionoideae</taxon>
        <taxon>50 kb inversion clade</taxon>
        <taxon>dalbergioids sensu lato</taxon>
        <taxon>Dalbergieae</taxon>
        <taxon>Pterocarpus clade</taxon>
        <taxon>Stylosanthes</taxon>
    </lineage>
</organism>
<accession>A0ABU6YKL1</accession>
<evidence type="ECO:0000313" key="3">
    <source>
        <dbReference type="EMBL" id="MED6210947.1"/>
    </source>
</evidence>
<dbReference type="EMBL" id="JASCZI010242403">
    <property type="protein sequence ID" value="MED6210947.1"/>
    <property type="molecule type" value="Genomic_DNA"/>
</dbReference>
<evidence type="ECO:0000313" key="4">
    <source>
        <dbReference type="Proteomes" id="UP001341840"/>
    </source>
</evidence>
<evidence type="ECO:0000256" key="1">
    <source>
        <dbReference type="SAM" id="Coils"/>
    </source>
</evidence>
<feature type="compositionally biased region" description="Pro residues" evidence="2">
    <location>
        <begin position="122"/>
        <end position="137"/>
    </location>
</feature>
<gene>
    <name evidence="3" type="ORF">PIB30_068949</name>
</gene>
<proteinExistence type="predicted"/>
<protein>
    <submittedName>
        <fullName evidence="3">Uncharacterized protein</fullName>
    </submittedName>
</protein>
<name>A0ABU6YKL1_9FABA</name>
<dbReference type="Proteomes" id="UP001341840">
    <property type="component" value="Unassembled WGS sequence"/>
</dbReference>
<keyword evidence="4" id="KW-1185">Reference proteome</keyword>
<keyword evidence="1" id="KW-0175">Coiled coil</keyword>
<sequence length="137" mass="15336">MLAQEIQEIRKNQVNQTLMSSQKANAEKNLEQAVERQARELAEMKKQLNQWTKNASAREAYSCWAHQQANPTLSEIPINHIPDLMQTNAEKGRPMFFGALKSHVGISTSSQSAQQELIPLRTAPPLPGYQPPHGPPN</sequence>
<comment type="caution">
    <text evidence="3">The sequence shown here is derived from an EMBL/GenBank/DDBJ whole genome shotgun (WGS) entry which is preliminary data.</text>
</comment>
<reference evidence="3 4" key="1">
    <citation type="journal article" date="2023" name="Plants (Basel)">
        <title>Bridging the Gap: Combining Genomics and Transcriptomics Approaches to Understand Stylosanthes scabra, an Orphan Legume from the Brazilian Caatinga.</title>
        <authorList>
            <person name="Ferreira-Neto J.R.C."/>
            <person name="da Silva M.D."/>
            <person name="Binneck E."/>
            <person name="de Melo N.F."/>
            <person name="da Silva R.H."/>
            <person name="de Melo A.L.T.M."/>
            <person name="Pandolfi V."/>
            <person name="Bustamante F.O."/>
            <person name="Brasileiro-Vidal A.C."/>
            <person name="Benko-Iseppon A.M."/>
        </authorList>
    </citation>
    <scope>NUCLEOTIDE SEQUENCE [LARGE SCALE GENOMIC DNA]</scope>
    <source>
        <tissue evidence="3">Leaves</tissue>
    </source>
</reference>
<feature type="coiled-coil region" evidence="1">
    <location>
        <begin position="23"/>
        <end position="54"/>
    </location>
</feature>
<feature type="region of interest" description="Disordered" evidence="2">
    <location>
        <begin position="108"/>
        <end position="137"/>
    </location>
</feature>
<evidence type="ECO:0000256" key="2">
    <source>
        <dbReference type="SAM" id="MobiDB-lite"/>
    </source>
</evidence>